<dbReference type="NCBIfam" id="TIGR01727">
    <property type="entry name" value="oligo_HPY"/>
    <property type="match status" value="1"/>
</dbReference>
<dbReference type="Pfam" id="PF08352">
    <property type="entry name" value="oligo_HPY"/>
    <property type="match status" value="2"/>
</dbReference>
<keyword evidence="5 7" id="KW-0067">ATP-binding</keyword>
<comment type="similarity">
    <text evidence="2">Belongs to the ABC transporter superfamily.</text>
</comment>
<evidence type="ECO:0000259" key="6">
    <source>
        <dbReference type="PROSITE" id="PS50893"/>
    </source>
</evidence>
<dbReference type="NCBIfam" id="NF008453">
    <property type="entry name" value="PRK11308.1"/>
    <property type="match status" value="2"/>
</dbReference>
<dbReference type="SUPFAM" id="SSF52540">
    <property type="entry name" value="P-loop containing nucleoside triphosphate hydrolases"/>
    <property type="match status" value="2"/>
</dbReference>
<dbReference type="CDD" id="cd03257">
    <property type="entry name" value="ABC_NikE_OppD_transporters"/>
    <property type="match status" value="2"/>
</dbReference>
<accession>A0A2W7C7C0</accession>
<sequence>MNTHVASTGNPLLRVEGLAISHGAVPITTPLSIAVERGETIAIVGESGSGKSLTARAIAGILPPGINATGTVTLDGIPLMRLAETELRRIRGFRVSMLMQDPFTMLNPLMRGGDHIDEMLRGRPEFASRAPRAAEVKRRLAEVGIVEEDVARRMPFQLSGGMCQRVALAAALARDPELLIADEPSTALDVTTQAEIIRLLRRIQRERHMSLILITHNLRLAFSTCERIYVLYAGSLLEVGDAAAVERQPFHPYTLGLLLSEPPADIRVPRLVAIRGSVPQAADVVGRCGFADRCDWAKQICRAGKPPLVARDIGRLTACVRQDEIQGELDALRTAALCAAPATPRRDETEGALVRIDALVKTFDGPRGHPIRAVKHVSLRIMPGESVGLVGESGSGKTTLGRCLVGLETPTAGDIRIDGIAAADFGAMAKADRARVRRTIQMIFQDPYSTLNPRHSVGQALSEALRASAGAASAATPERIAALLADVGLSAAYATRRPASLSGGERQRVAIARALAVKPAILVCDEPVSALDVSVQAQVLNLFKRLQAEHGLSYLFITHDLAVVRQIAERIYVLYLGEIVEEGPTERVIGDPQHPYTRRLVESIPRSANQHAP</sequence>
<dbReference type="GO" id="GO:0005524">
    <property type="term" value="F:ATP binding"/>
    <property type="evidence" value="ECO:0007669"/>
    <property type="project" value="UniProtKB-KW"/>
</dbReference>
<dbReference type="PANTHER" id="PTHR43776">
    <property type="entry name" value="TRANSPORT ATP-BINDING PROTEIN"/>
    <property type="match status" value="1"/>
</dbReference>
<dbReference type="InterPro" id="IPR003593">
    <property type="entry name" value="AAA+_ATPase"/>
</dbReference>
<dbReference type="Pfam" id="PF00005">
    <property type="entry name" value="ABC_tran"/>
    <property type="match status" value="2"/>
</dbReference>
<evidence type="ECO:0000256" key="4">
    <source>
        <dbReference type="ARBA" id="ARBA00022741"/>
    </source>
</evidence>
<keyword evidence="4" id="KW-0547">Nucleotide-binding</keyword>
<dbReference type="SMART" id="SM00382">
    <property type="entry name" value="AAA"/>
    <property type="match status" value="2"/>
</dbReference>
<dbReference type="InterPro" id="IPR013563">
    <property type="entry name" value="Oligopep_ABC_C"/>
</dbReference>
<feature type="domain" description="ABC transporter" evidence="6">
    <location>
        <begin position="13"/>
        <end position="258"/>
    </location>
</feature>
<organism evidence="7 8">
    <name type="scientific">Mesorhizobium kowhaii</name>
    <dbReference type="NCBI Taxonomy" id="1300272"/>
    <lineage>
        <taxon>Bacteria</taxon>
        <taxon>Pseudomonadati</taxon>
        <taxon>Pseudomonadota</taxon>
        <taxon>Alphaproteobacteria</taxon>
        <taxon>Hyphomicrobiales</taxon>
        <taxon>Phyllobacteriaceae</taxon>
        <taxon>Mesorhizobium</taxon>
    </lineage>
</organism>
<dbReference type="PANTHER" id="PTHR43776:SF7">
    <property type="entry name" value="D,D-DIPEPTIDE TRANSPORT ATP-BINDING PROTEIN DDPF-RELATED"/>
    <property type="match status" value="1"/>
</dbReference>
<dbReference type="PROSITE" id="PS00211">
    <property type="entry name" value="ABC_TRANSPORTER_1"/>
    <property type="match status" value="2"/>
</dbReference>
<evidence type="ECO:0000313" key="8">
    <source>
        <dbReference type="Proteomes" id="UP000248616"/>
    </source>
</evidence>
<dbReference type="Gene3D" id="3.40.50.300">
    <property type="entry name" value="P-loop containing nucleotide triphosphate hydrolases"/>
    <property type="match status" value="2"/>
</dbReference>
<comment type="subcellular location">
    <subcellularLocation>
        <location evidence="1">Cell inner membrane</location>
        <topology evidence="1">Peripheral membrane protein</topology>
    </subcellularLocation>
</comment>
<dbReference type="Proteomes" id="UP000248616">
    <property type="component" value="Unassembled WGS sequence"/>
</dbReference>
<dbReference type="GO" id="GO:0016887">
    <property type="term" value="F:ATP hydrolysis activity"/>
    <property type="evidence" value="ECO:0007669"/>
    <property type="project" value="InterPro"/>
</dbReference>
<evidence type="ECO:0000256" key="5">
    <source>
        <dbReference type="ARBA" id="ARBA00022840"/>
    </source>
</evidence>
<keyword evidence="3" id="KW-0813">Transport</keyword>
<keyword evidence="8" id="KW-1185">Reference proteome</keyword>
<dbReference type="NCBIfam" id="NF007739">
    <property type="entry name" value="PRK10419.1"/>
    <property type="match status" value="2"/>
</dbReference>
<dbReference type="InterPro" id="IPR050319">
    <property type="entry name" value="ABC_transp_ATP-bind"/>
</dbReference>
<evidence type="ECO:0000256" key="3">
    <source>
        <dbReference type="ARBA" id="ARBA00022448"/>
    </source>
</evidence>
<evidence type="ECO:0000256" key="1">
    <source>
        <dbReference type="ARBA" id="ARBA00004417"/>
    </source>
</evidence>
<dbReference type="InterPro" id="IPR017871">
    <property type="entry name" value="ABC_transporter-like_CS"/>
</dbReference>
<dbReference type="PROSITE" id="PS50893">
    <property type="entry name" value="ABC_TRANSPORTER_2"/>
    <property type="match status" value="2"/>
</dbReference>
<feature type="domain" description="ABC transporter" evidence="6">
    <location>
        <begin position="354"/>
        <end position="601"/>
    </location>
</feature>
<reference evidence="8" key="1">
    <citation type="submission" date="2017-03" db="EMBL/GenBank/DDBJ databases">
        <authorList>
            <person name="Safronova V.I."/>
            <person name="Sazanova A.L."/>
            <person name="Chirak E.R."/>
        </authorList>
    </citation>
    <scope>NUCLEOTIDE SEQUENCE [LARGE SCALE GENOMIC DNA]</scope>
    <source>
        <strain evidence="8">Ach-343</strain>
    </source>
</reference>
<dbReference type="EMBL" id="MZXV01000013">
    <property type="protein sequence ID" value="PZV39005.1"/>
    <property type="molecule type" value="Genomic_DNA"/>
</dbReference>
<dbReference type="GO" id="GO:0015833">
    <property type="term" value="P:peptide transport"/>
    <property type="evidence" value="ECO:0007669"/>
    <property type="project" value="InterPro"/>
</dbReference>
<gene>
    <name evidence="7" type="ORF">B5V02_02905</name>
</gene>
<dbReference type="InterPro" id="IPR003439">
    <property type="entry name" value="ABC_transporter-like_ATP-bd"/>
</dbReference>
<evidence type="ECO:0000256" key="2">
    <source>
        <dbReference type="ARBA" id="ARBA00005417"/>
    </source>
</evidence>
<name>A0A2W7C7C0_9HYPH</name>
<dbReference type="GO" id="GO:0005886">
    <property type="term" value="C:plasma membrane"/>
    <property type="evidence" value="ECO:0007669"/>
    <property type="project" value="UniProtKB-SubCell"/>
</dbReference>
<evidence type="ECO:0000313" key="7">
    <source>
        <dbReference type="EMBL" id="PZV39005.1"/>
    </source>
</evidence>
<proteinExistence type="inferred from homology"/>
<dbReference type="AlphaFoldDB" id="A0A2W7C7C0"/>
<dbReference type="GO" id="GO:0055085">
    <property type="term" value="P:transmembrane transport"/>
    <property type="evidence" value="ECO:0007669"/>
    <property type="project" value="UniProtKB-ARBA"/>
</dbReference>
<protein>
    <submittedName>
        <fullName evidence="7">ABC transporter ATP-binding protein</fullName>
    </submittedName>
</protein>
<comment type="caution">
    <text evidence="7">The sequence shown here is derived from an EMBL/GenBank/DDBJ whole genome shotgun (WGS) entry which is preliminary data.</text>
</comment>
<dbReference type="InterPro" id="IPR027417">
    <property type="entry name" value="P-loop_NTPase"/>
</dbReference>